<dbReference type="AlphaFoldDB" id="A0A8E2EP34"/>
<reference evidence="2 3" key="1">
    <citation type="journal article" date="2016" name="Nat. Commun.">
        <title>Ectomycorrhizal ecology is imprinted in the genome of the dominant symbiotic fungus Cenococcum geophilum.</title>
        <authorList>
            <consortium name="DOE Joint Genome Institute"/>
            <person name="Peter M."/>
            <person name="Kohler A."/>
            <person name="Ohm R.A."/>
            <person name="Kuo A."/>
            <person name="Krutzmann J."/>
            <person name="Morin E."/>
            <person name="Arend M."/>
            <person name="Barry K.W."/>
            <person name="Binder M."/>
            <person name="Choi C."/>
            <person name="Clum A."/>
            <person name="Copeland A."/>
            <person name="Grisel N."/>
            <person name="Haridas S."/>
            <person name="Kipfer T."/>
            <person name="LaButti K."/>
            <person name="Lindquist E."/>
            <person name="Lipzen A."/>
            <person name="Maire R."/>
            <person name="Meier B."/>
            <person name="Mihaltcheva S."/>
            <person name="Molinier V."/>
            <person name="Murat C."/>
            <person name="Poggeler S."/>
            <person name="Quandt C.A."/>
            <person name="Sperisen C."/>
            <person name="Tritt A."/>
            <person name="Tisserant E."/>
            <person name="Crous P.W."/>
            <person name="Henrissat B."/>
            <person name="Nehls U."/>
            <person name="Egli S."/>
            <person name="Spatafora J.W."/>
            <person name="Grigoriev I.V."/>
            <person name="Martin F.M."/>
        </authorList>
    </citation>
    <scope>NUCLEOTIDE SEQUENCE [LARGE SCALE GENOMIC DNA]</scope>
    <source>
        <strain evidence="2 3">CBS 207.34</strain>
    </source>
</reference>
<sequence length="130" mass="14796">MLGTLKPLMLDRVCNNRPIDLACRLLQLPVELLAIILVKLPQESLSNFALASWLCRQLARSRQLSRIVLDCSPRSRNLCKIFFQDMQAVVSSNEPANSYQRYTLGACVRTLTIAAVPEYLSLYEEFDFQS</sequence>
<proteinExistence type="predicted"/>
<organism evidence="2 3">
    <name type="scientific">Glonium stellatum</name>
    <dbReference type="NCBI Taxonomy" id="574774"/>
    <lineage>
        <taxon>Eukaryota</taxon>
        <taxon>Fungi</taxon>
        <taxon>Dikarya</taxon>
        <taxon>Ascomycota</taxon>
        <taxon>Pezizomycotina</taxon>
        <taxon>Dothideomycetes</taxon>
        <taxon>Pleosporomycetidae</taxon>
        <taxon>Gloniales</taxon>
        <taxon>Gloniaceae</taxon>
        <taxon>Glonium</taxon>
    </lineage>
</organism>
<feature type="domain" description="F-box" evidence="1">
    <location>
        <begin position="25"/>
        <end position="64"/>
    </location>
</feature>
<accession>A0A8E2EP34</accession>
<dbReference type="SUPFAM" id="SSF81383">
    <property type="entry name" value="F-box domain"/>
    <property type="match status" value="1"/>
</dbReference>
<keyword evidence="3" id="KW-1185">Reference proteome</keyword>
<dbReference type="OrthoDB" id="3257981at2759"/>
<dbReference type="InterPro" id="IPR001810">
    <property type="entry name" value="F-box_dom"/>
</dbReference>
<dbReference type="EMBL" id="KV750974">
    <property type="protein sequence ID" value="OCL02307.1"/>
    <property type="molecule type" value="Genomic_DNA"/>
</dbReference>
<evidence type="ECO:0000313" key="2">
    <source>
        <dbReference type="EMBL" id="OCL02307.1"/>
    </source>
</evidence>
<dbReference type="InterPro" id="IPR036047">
    <property type="entry name" value="F-box-like_dom_sf"/>
</dbReference>
<evidence type="ECO:0000313" key="3">
    <source>
        <dbReference type="Proteomes" id="UP000250140"/>
    </source>
</evidence>
<protein>
    <recommendedName>
        <fullName evidence="1">F-box domain-containing protein</fullName>
    </recommendedName>
</protein>
<dbReference type="Proteomes" id="UP000250140">
    <property type="component" value="Unassembled WGS sequence"/>
</dbReference>
<evidence type="ECO:0000259" key="1">
    <source>
        <dbReference type="Pfam" id="PF00646"/>
    </source>
</evidence>
<gene>
    <name evidence="2" type="ORF">AOQ84DRAFT_357456</name>
</gene>
<name>A0A8E2EP34_9PEZI</name>
<dbReference type="Pfam" id="PF00646">
    <property type="entry name" value="F-box"/>
    <property type="match status" value="1"/>
</dbReference>